<dbReference type="Proteomes" id="UP001321481">
    <property type="component" value="Unassembled WGS sequence"/>
</dbReference>
<accession>A0ABT6ZCB3</accession>
<name>A0ABT6ZCB3_9MICO</name>
<dbReference type="RefSeq" id="WP_283715268.1">
    <property type="nucleotide sequence ID" value="NZ_JASJND010000003.1"/>
</dbReference>
<proteinExistence type="predicted"/>
<comment type="caution">
    <text evidence="1">The sequence shown here is derived from an EMBL/GenBank/DDBJ whole genome shotgun (WGS) entry which is preliminary data.</text>
</comment>
<evidence type="ECO:0000313" key="2">
    <source>
        <dbReference type="Proteomes" id="UP001321481"/>
    </source>
</evidence>
<sequence length="214" mass="23885">MALTQLNTTITTLRDAAAKARANQTAMLGEIRSNQSLSSTGKSREIAKVYRTTRDTIRDLDRREQAALEKTRSDLERKIFGQYAKDPTSLIAYRDAQDRASRLGRDDKHHAEELLRSAHRSGDDVLAAAIVGRALTFGWEKLIEAHSDRHPTAGTDLKDLSDLVHFQSNVAEDMQRGLDYGENKPEELIRYTDQMIDDIADDTPSPAAALYSNA</sequence>
<evidence type="ECO:0008006" key="3">
    <source>
        <dbReference type="Google" id="ProtNLM"/>
    </source>
</evidence>
<reference evidence="1 2" key="1">
    <citation type="submission" date="2023-05" db="EMBL/GenBank/DDBJ databases">
        <title>Microbacterium dauci sp.nov., Isolated from Carrot Rhizosphere Soil.</title>
        <authorList>
            <person name="Xiao Z."/>
            <person name="Zheng J."/>
        </authorList>
    </citation>
    <scope>NUCLEOTIDE SEQUENCE [LARGE SCALE GENOMIC DNA]</scope>
    <source>
        <strain evidence="1 2">LX3-4</strain>
    </source>
</reference>
<evidence type="ECO:0000313" key="1">
    <source>
        <dbReference type="EMBL" id="MDJ1113794.1"/>
    </source>
</evidence>
<gene>
    <name evidence="1" type="ORF">QNI14_04950</name>
</gene>
<protein>
    <recommendedName>
        <fullName evidence="3">DUF4142 domain-containing protein</fullName>
    </recommendedName>
</protein>
<dbReference type="EMBL" id="JASJND010000003">
    <property type="protein sequence ID" value="MDJ1113794.1"/>
    <property type="molecule type" value="Genomic_DNA"/>
</dbReference>
<keyword evidence="2" id="KW-1185">Reference proteome</keyword>
<organism evidence="1 2">
    <name type="scientific">Microbacterium dauci</name>
    <dbReference type="NCBI Taxonomy" id="3048008"/>
    <lineage>
        <taxon>Bacteria</taxon>
        <taxon>Bacillati</taxon>
        <taxon>Actinomycetota</taxon>
        <taxon>Actinomycetes</taxon>
        <taxon>Micrococcales</taxon>
        <taxon>Microbacteriaceae</taxon>
        <taxon>Microbacterium</taxon>
    </lineage>
</organism>